<dbReference type="EC" id="2.3.1.8" evidence="4"/>
<evidence type="ECO:0000313" key="11">
    <source>
        <dbReference type="Proteomes" id="UP000177905"/>
    </source>
</evidence>
<dbReference type="InterPro" id="IPR012147">
    <property type="entry name" value="P_Ac_Bu_trans"/>
</dbReference>
<comment type="catalytic activity">
    <reaction evidence="1">
        <text>acetyl-CoA + phosphate = acetyl phosphate + CoA</text>
        <dbReference type="Rhea" id="RHEA:19521"/>
        <dbReference type="ChEBI" id="CHEBI:22191"/>
        <dbReference type="ChEBI" id="CHEBI:43474"/>
        <dbReference type="ChEBI" id="CHEBI:57287"/>
        <dbReference type="ChEBI" id="CHEBI:57288"/>
        <dbReference type="EC" id="2.3.1.8"/>
    </reaction>
</comment>
<gene>
    <name evidence="10" type="ORF">A2290_05480</name>
</gene>
<reference evidence="10 11" key="1">
    <citation type="journal article" date="2016" name="Nat. Commun.">
        <title>Thousands of microbial genomes shed light on interconnected biogeochemical processes in an aquifer system.</title>
        <authorList>
            <person name="Anantharaman K."/>
            <person name="Brown C.T."/>
            <person name="Hug L.A."/>
            <person name="Sharon I."/>
            <person name="Castelle C.J."/>
            <person name="Probst A.J."/>
            <person name="Thomas B.C."/>
            <person name="Singh A."/>
            <person name="Wilkins M.J."/>
            <person name="Karaoz U."/>
            <person name="Brodie E.L."/>
            <person name="Williams K.H."/>
            <person name="Hubbard S.S."/>
            <person name="Banfield J.F."/>
        </authorList>
    </citation>
    <scope>NUCLEOTIDE SEQUENCE [LARGE SCALE GENOMIC DNA]</scope>
</reference>
<evidence type="ECO:0000313" key="10">
    <source>
        <dbReference type="EMBL" id="OGC15772.1"/>
    </source>
</evidence>
<dbReference type="PANTHER" id="PTHR43356">
    <property type="entry name" value="PHOSPHATE ACETYLTRANSFERASE"/>
    <property type="match status" value="1"/>
</dbReference>
<evidence type="ECO:0000256" key="4">
    <source>
        <dbReference type="ARBA" id="ARBA00012707"/>
    </source>
</evidence>
<dbReference type="Gene3D" id="3.40.50.10750">
    <property type="entry name" value="Isocitrate/Isopropylmalate dehydrogenase-like"/>
    <property type="match status" value="1"/>
</dbReference>
<evidence type="ECO:0000256" key="1">
    <source>
        <dbReference type="ARBA" id="ARBA00000705"/>
    </source>
</evidence>
<dbReference type="Gene3D" id="3.40.50.10950">
    <property type="match status" value="1"/>
</dbReference>
<evidence type="ECO:0000256" key="2">
    <source>
        <dbReference type="ARBA" id="ARBA00004989"/>
    </source>
</evidence>
<dbReference type="NCBIfam" id="NF007233">
    <property type="entry name" value="PRK09653.1"/>
    <property type="match status" value="1"/>
</dbReference>
<dbReference type="InterPro" id="IPR042112">
    <property type="entry name" value="P_AcTrfase_dom2"/>
</dbReference>
<dbReference type="SUPFAM" id="SSF53659">
    <property type="entry name" value="Isocitrate/Isopropylmalate dehydrogenase-like"/>
    <property type="match status" value="1"/>
</dbReference>
<evidence type="ECO:0000256" key="7">
    <source>
        <dbReference type="ARBA" id="ARBA00023315"/>
    </source>
</evidence>
<organism evidence="10 11">
    <name type="scientific">candidate division WOR-1 bacterium RIFOXYB2_FULL_36_35</name>
    <dbReference type="NCBI Taxonomy" id="1802578"/>
    <lineage>
        <taxon>Bacteria</taxon>
        <taxon>Bacillati</taxon>
        <taxon>Saganbacteria</taxon>
    </lineage>
</organism>
<dbReference type="PIRSF" id="PIRSF000428">
    <property type="entry name" value="P_Ac_trans"/>
    <property type="match status" value="1"/>
</dbReference>
<dbReference type="NCBIfam" id="TIGR00651">
    <property type="entry name" value="pta"/>
    <property type="match status" value="1"/>
</dbReference>
<dbReference type="InterPro" id="IPR050500">
    <property type="entry name" value="Phos_Acetyltrans/Butyryltrans"/>
</dbReference>
<keyword evidence="7" id="KW-0012">Acyltransferase</keyword>
<accession>A0A1F4S5S1</accession>
<evidence type="ECO:0000259" key="9">
    <source>
        <dbReference type="Pfam" id="PF01515"/>
    </source>
</evidence>
<protein>
    <recommendedName>
        <fullName evidence="5">Phosphate acetyltransferase</fullName>
        <ecNumber evidence="4">2.3.1.8</ecNumber>
    </recommendedName>
    <alternativeName>
        <fullName evidence="8">Phosphotransacetylase</fullName>
    </alternativeName>
</protein>
<keyword evidence="6 10" id="KW-0808">Transferase</keyword>
<name>A0A1F4S5S1_UNCSA</name>
<sequence>MDFIQDIWNKAKRSTKKIALPESEDIRILKASELITKSRLAKIILIGDENKIKENAAANNIDLTGIEFIVPANYPRIKEFARKFQIKLEKKGMTEEKAYEILTTDYPFFAGMLVDCGEADGMVSGANHPTSHTIKAAIQCVGTKENSSIISSFFVMLLQNKEFGEEGLLFYADCGVMPNPTSQELAQIAIQTAESFSKLIGTTPQVAMLSFSTMGSANHPDVDKVTNATQIAKKMNEDLLIDGPLQADAALIKSIANKKSPESPVAGTANVLIFPDLDAGNISYKLTQRLAGAVALGPIFQGTKKPVNDLSRGCSVEDIINITVITAIQAL</sequence>
<feature type="domain" description="Phosphate acetyl/butaryl transferase" evidence="9">
    <location>
        <begin position="3"/>
        <end position="327"/>
    </location>
</feature>
<evidence type="ECO:0000256" key="3">
    <source>
        <dbReference type="ARBA" id="ARBA00005656"/>
    </source>
</evidence>
<dbReference type="Proteomes" id="UP000177905">
    <property type="component" value="Unassembled WGS sequence"/>
</dbReference>
<proteinExistence type="inferred from homology"/>
<evidence type="ECO:0000256" key="8">
    <source>
        <dbReference type="ARBA" id="ARBA00031108"/>
    </source>
</evidence>
<dbReference type="Pfam" id="PF01515">
    <property type="entry name" value="PTA_PTB"/>
    <property type="match status" value="1"/>
</dbReference>
<dbReference type="EMBL" id="MEUA01000017">
    <property type="protein sequence ID" value="OGC15772.1"/>
    <property type="molecule type" value="Genomic_DNA"/>
</dbReference>
<dbReference type="InterPro" id="IPR004614">
    <property type="entry name" value="P_AcTrfase"/>
</dbReference>
<dbReference type="InterPro" id="IPR002505">
    <property type="entry name" value="PTA_PTB"/>
</dbReference>
<dbReference type="PANTHER" id="PTHR43356:SF3">
    <property type="entry name" value="PHOSPHATE ACETYLTRANSFERASE"/>
    <property type="match status" value="1"/>
</dbReference>
<comment type="similarity">
    <text evidence="3">Belongs to the phosphate acetyltransferase and butyryltransferase family.</text>
</comment>
<evidence type="ECO:0000256" key="6">
    <source>
        <dbReference type="ARBA" id="ARBA00022679"/>
    </source>
</evidence>
<dbReference type="GO" id="GO:0008959">
    <property type="term" value="F:phosphate acetyltransferase activity"/>
    <property type="evidence" value="ECO:0007669"/>
    <property type="project" value="UniProtKB-EC"/>
</dbReference>
<comment type="caution">
    <text evidence="10">The sequence shown here is derived from an EMBL/GenBank/DDBJ whole genome shotgun (WGS) entry which is preliminary data.</text>
</comment>
<evidence type="ECO:0000256" key="5">
    <source>
        <dbReference type="ARBA" id="ARBA00021528"/>
    </source>
</evidence>
<dbReference type="InterPro" id="IPR042113">
    <property type="entry name" value="P_AcTrfase_dom1"/>
</dbReference>
<comment type="pathway">
    <text evidence="2">Metabolic intermediate biosynthesis; acetyl-CoA biosynthesis; acetyl-CoA from acetate: step 2/2.</text>
</comment>
<dbReference type="AlphaFoldDB" id="A0A1F4S5S1"/>